<dbReference type="EMBL" id="JYNE01000022">
    <property type="protein sequence ID" value="KNH02597.1"/>
    <property type="molecule type" value="Genomic_DNA"/>
</dbReference>
<dbReference type="AlphaFoldDB" id="A0A0L1KFH8"/>
<feature type="region of interest" description="Disordered" evidence="1">
    <location>
        <begin position="133"/>
        <end position="184"/>
    </location>
</feature>
<name>A0A0L1KFH8_9SPHN</name>
<comment type="caution">
    <text evidence="2">The sequence shown here is derived from an EMBL/GenBank/DDBJ whole genome shotgun (WGS) entry which is preliminary data.</text>
</comment>
<organism evidence="2 3">
    <name type="scientific">Qipengyuania citrea LAMA 915</name>
    <dbReference type="NCBI Taxonomy" id="1306953"/>
    <lineage>
        <taxon>Bacteria</taxon>
        <taxon>Pseudomonadati</taxon>
        <taxon>Pseudomonadota</taxon>
        <taxon>Alphaproteobacteria</taxon>
        <taxon>Sphingomonadales</taxon>
        <taxon>Erythrobacteraceae</taxon>
        <taxon>Qipengyuania</taxon>
    </lineage>
</organism>
<protein>
    <submittedName>
        <fullName evidence="2">Smc family protein</fullName>
    </submittedName>
</protein>
<sequence>MRSCPAAGTGMCAFHVDLPAAQRPGIARMRCRPRALSAAAGQNPASIPDAKRNLRVSYRLTAQNKKRTNVPATEQPRCSAGFPHGWARPVNRFVDRHLGRFRDVRTGPDHVVCRHDRGDRSRSGRQRAALVVGLFKPAPGTPWPGGRRPSRAASAPRRSASRVAPPCCTADSEPRDQPRRLKRA</sequence>
<evidence type="ECO:0000256" key="1">
    <source>
        <dbReference type="SAM" id="MobiDB-lite"/>
    </source>
</evidence>
<feature type="compositionally biased region" description="Low complexity" evidence="1">
    <location>
        <begin position="151"/>
        <end position="166"/>
    </location>
</feature>
<evidence type="ECO:0000313" key="2">
    <source>
        <dbReference type="EMBL" id="KNH02597.1"/>
    </source>
</evidence>
<evidence type="ECO:0000313" key="3">
    <source>
        <dbReference type="Proteomes" id="UP000037446"/>
    </source>
</evidence>
<proteinExistence type="predicted"/>
<dbReference type="Proteomes" id="UP000037446">
    <property type="component" value="Unassembled WGS sequence"/>
</dbReference>
<dbReference type="STRING" id="1306953.J121_381"/>
<dbReference type="PATRIC" id="fig|1306953.7.peg.384"/>
<accession>A0A0L1KFH8</accession>
<reference evidence="2" key="1">
    <citation type="submission" date="2015-02" db="EMBL/GenBank/DDBJ databases">
        <authorList>
            <person name="Chooi Y.-H."/>
        </authorList>
    </citation>
    <scope>NUCLEOTIDE SEQUENCE [LARGE SCALE GENOMIC DNA]</scope>
    <source>
        <strain evidence="2">LAMA 915</strain>
    </source>
</reference>
<feature type="compositionally biased region" description="Basic and acidic residues" evidence="1">
    <location>
        <begin position="172"/>
        <end position="184"/>
    </location>
</feature>
<gene>
    <name evidence="2" type="ORF">J121_381</name>
</gene>